<evidence type="ECO:0000256" key="1">
    <source>
        <dbReference type="ARBA" id="ARBA00004496"/>
    </source>
</evidence>
<evidence type="ECO:0000256" key="3">
    <source>
        <dbReference type="ARBA" id="ARBA00011738"/>
    </source>
</evidence>
<gene>
    <name evidence="6" type="ORF">TBH_C1780</name>
</gene>
<feature type="domain" description="UspA" evidence="5">
    <location>
        <begin position="141"/>
        <end position="283"/>
    </location>
</feature>
<dbReference type="RefSeq" id="WP_082030684.1">
    <property type="nucleotide sequence ID" value="NZ_AP012273.1"/>
</dbReference>
<keyword evidence="7" id="KW-1185">Reference proteome</keyword>
<dbReference type="Gene3D" id="3.40.50.10600">
    <property type="entry name" value="SpoIIaa-like domains"/>
    <property type="match status" value="1"/>
</dbReference>
<dbReference type="GO" id="GO:0005737">
    <property type="term" value="C:cytoplasm"/>
    <property type="evidence" value="ECO:0007669"/>
    <property type="project" value="UniProtKB-SubCell"/>
</dbReference>
<dbReference type="InterPro" id="IPR021866">
    <property type="entry name" value="SpoIIAA-like"/>
</dbReference>
<reference evidence="6 7" key="1">
    <citation type="journal article" date="2014" name="PLoS ONE">
        <title>Physiological and genomic features of a novel sulfur-oxidizing gammaproteobacterium belonging to a previously uncultivated symbiotic lineage isolated from a hydrothermal vent.</title>
        <authorList>
            <person name="Nunoura T."/>
            <person name="Takaki Y."/>
            <person name="Kazama H."/>
            <person name="Kakuta J."/>
            <person name="Shimamura S."/>
            <person name="Makita H."/>
            <person name="Hirai M."/>
            <person name="Miyazaki M."/>
            <person name="Takai K."/>
        </authorList>
    </citation>
    <scope>NUCLEOTIDE SEQUENCE [LARGE SCALE GENOMIC DNA]</scope>
    <source>
        <strain evidence="6 7">Hiromi1</strain>
    </source>
</reference>
<protein>
    <submittedName>
        <fullName evidence="6">Universal stress protein domain protein</fullName>
    </submittedName>
</protein>
<comment type="similarity">
    <text evidence="2">Belongs to the universal stress protein A family.</text>
</comment>
<evidence type="ECO:0000256" key="2">
    <source>
        <dbReference type="ARBA" id="ARBA00008791"/>
    </source>
</evidence>
<comment type="subcellular location">
    <subcellularLocation>
        <location evidence="1">Cytoplasm</location>
    </subcellularLocation>
</comment>
<proteinExistence type="inferred from homology"/>
<evidence type="ECO:0000313" key="7">
    <source>
        <dbReference type="Proteomes" id="UP000031631"/>
    </source>
</evidence>
<keyword evidence="4" id="KW-0963">Cytoplasm</keyword>
<name>A0A7U6GJB8_9GAMM</name>
<dbReference type="InterPro" id="IPR006015">
    <property type="entry name" value="Universal_stress_UspA"/>
</dbReference>
<evidence type="ECO:0000259" key="5">
    <source>
        <dbReference type="Pfam" id="PF00582"/>
    </source>
</evidence>
<sequence length="287" mass="32393">MIEFVPVSEINIFAIRASGKLTDADYQQFLPRLEKLIGECGPVSLMIELVDFRGWEPKAAWDDFRFGMEHDKDFLRIAIVGQKAWQKWMSAIGDAFTLTKIRFFYQNSIQDAWDWLRTGDENVLAAEAVPAGLLNQAPDAYRNILVALDFTPHSQKVLARALEAVRFYNAKLSLIHAVENTFYPDLGNDLAMYDPAEFVEFDQKRHDRAVMLMDKLARELDYPNVQHEVIWGGPNSAILSYAEAQKADLIVVGSHGRHGLAKLLGSTAAAIVHNARCDVFVVRLPDQ</sequence>
<dbReference type="KEGG" id="tbn:TBH_C1780"/>
<accession>A0A7U6GJB8</accession>
<dbReference type="PRINTS" id="PR01438">
    <property type="entry name" value="UNVRSLSTRESS"/>
</dbReference>
<dbReference type="InterPro" id="IPR036513">
    <property type="entry name" value="STAS_dom_sf"/>
</dbReference>
<dbReference type="InterPro" id="IPR014729">
    <property type="entry name" value="Rossmann-like_a/b/a_fold"/>
</dbReference>
<dbReference type="SUPFAM" id="SSF52091">
    <property type="entry name" value="SpoIIaa-like"/>
    <property type="match status" value="1"/>
</dbReference>
<dbReference type="Proteomes" id="UP000031631">
    <property type="component" value="Chromosome"/>
</dbReference>
<dbReference type="CDD" id="cd00293">
    <property type="entry name" value="USP-like"/>
    <property type="match status" value="1"/>
</dbReference>
<comment type="subunit">
    <text evidence="3">Homodimer.</text>
</comment>
<dbReference type="EMBL" id="AP012273">
    <property type="protein sequence ID" value="BAO44696.1"/>
    <property type="molecule type" value="Genomic_DNA"/>
</dbReference>
<dbReference type="AlphaFoldDB" id="A0A7U6GJB8"/>
<dbReference type="Pfam" id="PF11964">
    <property type="entry name" value="SpoIIAA-like"/>
    <property type="match status" value="1"/>
</dbReference>
<dbReference type="SUPFAM" id="SSF52402">
    <property type="entry name" value="Adenine nucleotide alpha hydrolases-like"/>
    <property type="match status" value="1"/>
</dbReference>
<evidence type="ECO:0000256" key="4">
    <source>
        <dbReference type="ARBA" id="ARBA00022490"/>
    </source>
</evidence>
<dbReference type="Gene3D" id="3.40.50.620">
    <property type="entry name" value="HUPs"/>
    <property type="match status" value="1"/>
</dbReference>
<dbReference type="OrthoDB" id="9792500at2"/>
<dbReference type="PANTHER" id="PTHR46268:SF23">
    <property type="entry name" value="UNIVERSAL STRESS PROTEIN A-RELATED"/>
    <property type="match status" value="1"/>
</dbReference>
<dbReference type="InterPro" id="IPR006016">
    <property type="entry name" value="UspA"/>
</dbReference>
<dbReference type="Pfam" id="PF00582">
    <property type="entry name" value="Usp"/>
    <property type="match status" value="1"/>
</dbReference>
<dbReference type="PANTHER" id="PTHR46268">
    <property type="entry name" value="STRESS RESPONSE PROTEIN NHAX"/>
    <property type="match status" value="1"/>
</dbReference>
<evidence type="ECO:0000313" key="6">
    <source>
        <dbReference type="EMBL" id="BAO44696.1"/>
    </source>
</evidence>
<organism evidence="6 7">
    <name type="scientific">Thiolapillus brandeum</name>
    <dbReference type="NCBI Taxonomy" id="1076588"/>
    <lineage>
        <taxon>Bacteria</taxon>
        <taxon>Pseudomonadati</taxon>
        <taxon>Pseudomonadota</taxon>
        <taxon>Gammaproteobacteria</taxon>
        <taxon>Chromatiales</taxon>
        <taxon>Sedimenticolaceae</taxon>
        <taxon>Thiolapillus</taxon>
    </lineage>
</organism>
<dbReference type="InterPro" id="IPR038396">
    <property type="entry name" value="SpoIIAA-like_sf"/>
</dbReference>